<dbReference type="InterPro" id="IPR049995">
    <property type="entry name" value="Capsid_mycobact-type"/>
</dbReference>
<accession>A0A1Q4I1A0</accession>
<dbReference type="RefSeq" id="WP_073871490.1">
    <property type="nucleotide sequence ID" value="NZ_MPNT01000002.1"/>
</dbReference>
<reference evidence="1 2" key="1">
    <citation type="submission" date="2016-11" db="EMBL/GenBank/DDBJ databases">
        <title>Genome sequences of unsequenced Mycobacteria.</title>
        <authorList>
            <person name="Greninger A.L."/>
            <person name="Fang F."/>
            <person name="Jerome K.R."/>
        </authorList>
    </citation>
    <scope>NUCLEOTIDE SEQUENCE [LARGE SCALE GENOMIC DNA]</scope>
    <source>
        <strain evidence="1 2">M11</strain>
    </source>
</reference>
<evidence type="ECO:0000313" key="1">
    <source>
        <dbReference type="EMBL" id="OJZ75695.1"/>
    </source>
</evidence>
<dbReference type="STRING" id="53378.BRW65_03935"/>
<dbReference type="NCBIfam" id="NF042926">
    <property type="entry name" value="capsid_Caudo_1"/>
    <property type="match status" value="1"/>
</dbReference>
<sequence>MPNALIPELNGRRLTVDVALKEPSRIRDQIAKLADDQILLPKVFRPFGAQIQGGGLLYSVIAASDFFTSDVEKRAPGAEYRVVEGVDPESKLAVVEDWGGTFQVTDEQRTRNNISYIDQQTTQLANTIARKLDTRAVAALEAAAIATVAVSNPWDNLTFVGPDANLTPGPDRPTSHFAQAQELADLEELGVVHDTLLVHPSQARALREAYAENLGAMLESAGLTMFSNPRIPAGTAYVCQGGMVGTVGFEAALTVDVIDERKTRSTWVQAYAVPAFAVDRPYAAKKIIGLAA</sequence>
<evidence type="ECO:0000313" key="2">
    <source>
        <dbReference type="Proteomes" id="UP000186438"/>
    </source>
</evidence>
<dbReference type="Proteomes" id="UP000186438">
    <property type="component" value="Unassembled WGS sequence"/>
</dbReference>
<dbReference type="EMBL" id="MPNT01000002">
    <property type="protein sequence ID" value="OJZ75695.1"/>
    <property type="molecule type" value="Genomic_DNA"/>
</dbReference>
<evidence type="ECO:0008006" key="3">
    <source>
        <dbReference type="Google" id="ProtNLM"/>
    </source>
</evidence>
<comment type="caution">
    <text evidence="1">The sequence shown here is derived from an EMBL/GenBank/DDBJ whole genome shotgun (WGS) entry which is preliminary data.</text>
</comment>
<keyword evidence="2" id="KW-1185">Reference proteome</keyword>
<protein>
    <recommendedName>
        <fullName evidence="3">Major capsid protein</fullName>
    </recommendedName>
</protein>
<proteinExistence type="predicted"/>
<dbReference type="Pfam" id="PF25209">
    <property type="entry name" value="Phage_capsid_4"/>
    <property type="match status" value="1"/>
</dbReference>
<dbReference type="OrthoDB" id="4367863at2"/>
<dbReference type="AlphaFoldDB" id="A0A1Q4I1A0"/>
<organism evidence="1 2">
    <name type="scientific">Mycobacterium paraffinicum</name>
    <dbReference type="NCBI Taxonomy" id="53378"/>
    <lineage>
        <taxon>Bacteria</taxon>
        <taxon>Bacillati</taxon>
        <taxon>Actinomycetota</taxon>
        <taxon>Actinomycetes</taxon>
        <taxon>Mycobacteriales</taxon>
        <taxon>Mycobacteriaceae</taxon>
        <taxon>Mycobacterium</taxon>
    </lineage>
</organism>
<name>A0A1Q4I1A0_9MYCO</name>
<gene>
    <name evidence="1" type="ORF">BRW65_03935</name>
</gene>